<dbReference type="Proteomes" id="UP000233649">
    <property type="component" value="Unassembled WGS sequence"/>
</dbReference>
<dbReference type="OrthoDB" id="9811714at2"/>
<dbReference type="InterPro" id="IPR012340">
    <property type="entry name" value="NA-bd_OB-fold"/>
</dbReference>
<dbReference type="CDD" id="cd00364">
    <property type="entry name" value="Ribosomal_uS17"/>
    <property type="match status" value="1"/>
</dbReference>
<evidence type="ECO:0000256" key="4">
    <source>
        <dbReference type="ARBA" id="ARBA00022980"/>
    </source>
</evidence>
<protein>
    <recommendedName>
        <fullName evidence="6">Small ribosomal subunit protein uS17</fullName>
    </recommendedName>
</protein>
<evidence type="ECO:0000313" key="9">
    <source>
        <dbReference type="EMBL" id="PKH48229.1"/>
    </source>
</evidence>
<keyword evidence="5 6" id="KW-0687">Ribonucleoprotein</keyword>
<keyword evidence="2 6" id="KW-0699">rRNA-binding</keyword>
<dbReference type="InterPro" id="IPR019979">
    <property type="entry name" value="Ribosomal_uS17_CS"/>
</dbReference>
<dbReference type="InterPro" id="IPR000266">
    <property type="entry name" value="Ribosomal_uS17"/>
</dbReference>
<dbReference type="AlphaFoldDB" id="A0A142V9G8"/>
<evidence type="ECO:0000256" key="1">
    <source>
        <dbReference type="ARBA" id="ARBA00010254"/>
    </source>
</evidence>
<evidence type="ECO:0000256" key="7">
    <source>
        <dbReference type="RuleBase" id="RU003872"/>
    </source>
</evidence>
<reference evidence="9 11" key="2">
    <citation type="journal article" date="2017" name="FEMS Microbiol. Ecol.">
        <title>Reconstructed genomes of novel Dehalococcoides mccartyi strains from 1,2,3,4-tetrachlorodibenzo-p-dioxin-dechlorinating enrichment cultures reveal divergent reductive dehalogenase gene profiles.</title>
        <authorList>
            <person name="Dam H.T."/>
            <person name="Vollmers J."/>
            <person name="Kaster A.K."/>
            <person name="Haggblom M.M."/>
        </authorList>
    </citation>
    <scope>NUCLEOTIDE SEQUENCE [LARGE SCALE GENOMIC DNA]</scope>
    <source>
        <strain evidence="9 11">H1-3-2.001</strain>
    </source>
</reference>
<evidence type="ECO:0000313" key="8">
    <source>
        <dbReference type="EMBL" id="AMU86251.1"/>
    </source>
</evidence>
<dbReference type="NCBIfam" id="TIGR03635">
    <property type="entry name" value="uS17_bact"/>
    <property type="match status" value="1"/>
</dbReference>
<dbReference type="PANTHER" id="PTHR10744">
    <property type="entry name" value="40S RIBOSOMAL PROTEIN S11 FAMILY MEMBER"/>
    <property type="match status" value="1"/>
</dbReference>
<dbReference type="EMBL" id="CP011127">
    <property type="protein sequence ID" value="AMU86251.1"/>
    <property type="molecule type" value="Genomic_DNA"/>
</dbReference>
<dbReference type="Proteomes" id="UP000076394">
    <property type="component" value="Chromosome"/>
</dbReference>
<evidence type="ECO:0000256" key="2">
    <source>
        <dbReference type="ARBA" id="ARBA00022730"/>
    </source>
</evidence>
<dbReference type="GO" id="GO:0003735">
    <property type="term" value="F:structural constituent of ribosome"/>
    <property type="evidence" value="ECO:0007669"/>
    <property type="project" value="UniProtKB-UniRule"/>
</dbReference>
<dbReference type="PRINTS" id="PR00973">
    <property type="entry name" value="RIBOSOMALS17"/>
</dbReference>
<dbReference type="NCBIfam" id="NF004123">
    <property type="entry name" value="PRK05610.1"/>
    <property type="match status" value="1"/>
</dbReference>
<dbReference type="OMA" id="HPMYGKF"/>
<dbReference type="PATRIC" id="fig|61435.13.peg.456"/>
<dbReference type="SUPFAM" id="SSF50249">
    <property type="entry name" value="Nucleic acid-binding proteins"/>
    <property type="match status" value="1"/>
</dbReference>
<organism evidence="8 10">
    <name type="scientific">Dehalococcoides mccartyi</name>
    <dbReference type="NCBI Taxonomy" id="61435"/>
    <lineage>
        <taxon>Bacteria</taxon>
        <taxon>Bacillati</taxon>
        <taxon>Chloroflexota</taxon>
        <taxon>Dehalococcoidia</taxon>
        <taxon>Dehalococcoidales</taxon>
        <taxon>Dehalococcoidaceae</taxon>
        <taxon>Dehalococcoides</taxon>
    </lineage>
</organism>
<comment type="subunit">
    <text evidence="6">Part of the 30S ribosomal subunit.</text>
</comment>
<reference evidence="8 10" key="1">
    <citation type="submission" date="2015-03" db="EMBL/GenBank/DDBJ databases">
        <title>Genomic characterization of Dehalococcoides mccartyi strain 11a5, an unusal plasmid-containing chloroethene dechlorinator.</title>
        <authorList>
            <person name="Zhao S."/>
            <person name="Ding C."/>
            <person name="He J."/>
        </authorList>
    </citation>
    <scope>NUCLEOTIDE SEQUENCE [LARGE SCALE GENOMIC DNA]</scope>
    <source>
        <strain evidence="8 10">11a5</strain>
    </source>
</reference>
<evidence type="ECO:0000256" key="5">
    <source>
        <dbReference type="ARBA" id="ARBA00023274"/>
    </source>
</evidence>
<dbReference type="PANTHER" id="PTHR10744:SF1">
    <property type="entry name" value="SMALL RIBOSOMAL SUBUNIT PROTEIN US17M"/>
    <property type="match status" value="1"/>
</dbReference>
<keyword evidence="4 6" id="KW-0689">Ribosomal protein</keyword>
<sequence>MEIKNKTRIGHVISDKMEKTIVVGIDVVKRHPLYKKTYRRTMKYLVHDEKNEAKIGDMIEIVECRPISKGKYWRLSKIITKGHIVAAQEA</sequence>
<dbReference type="GO" id="GO:0006412">
    <property type="term" value="P:translation"/>
    <property type="evidence" value="ECO:0007669"/>
    <property type="project" value="UniProtKB-UniRule"/>
</dbReference>
<proteinExistence type="inferred from homology"/>
<dbReference type="GO" id="GO:0022627">
    <property type="term" value="C:cytosolic small ribosomal subunit"/>
    <property type="evidence" value="ECO:0007669"/>
    <property type="project" value="UniProtKB-UniRule"/>
</dbReference>
<dbReference type="EMBL" id="PHFD01000007">
    <property type="protein sequence ID" value="PKH48229.1"/>
    <property type="molecule type" value="Genomic_DNA"/>
</dbReference>
<dbReference type="Pfam" id="PF00366">
    <property type="entry name" value="Ribosomal_S17"/>
    <property type="match status" value="1"/>
</dbReference>
<dbReference type="GO" id="GO:0019843">
    <property type="term" value="F:rRNA binding"/>
    <property type="evidence" value="ECO:0007669"/>
    <property type="project" value="UniProtKB-UniRule"/>
</dbReference>
<dbReference type="PROSITE" id="PS00056">
    <property type="entry name" value="RIBOSOMAL_S17"/>
    <property type="match status" value="1"/>
</dbReference>
<dbReference type="SMR" id="A0A142V9G8"/>
<evidence type="ECO:0000256" key="6">
    <source>
        <dbReference type="HAMAP-Rule" id="MF_01345"/>
    </source>
</evidence>
<dbReference type="HAMAP" id="MF_01345_B">
    <property type="entry name" value="Ribosomal_uS17_B"/>
    <property type="match status" value="1"/>
</dbReference>
<comment type="similarity">
    <text evidence="1 6 7">Belongs to the universal ribosomal protein uS17 family.</text>
</comment>
<name>A0A142V9G8_9CHLR</name>
<dbReference type="RefSeq" id="WP_011309005.1">
    <property type="nucleotide sequence ID" value="NZ_AP024514.1"/>
</dbReference>
<evidence type="ECO:0000256" key="3">
    <source>
        <dbReference type="ARBA" id="ARBA00022884"/>
    </source>
</evidence>
<evidence type="ECO:0000313" key="10">
    <source>
        <dbReference type="Proteomes" id="UP000076394"/>
    </source>
</evidence>
<gene>
    <name evidence="6" type="primary">rpsQ</name>
    <name evidence="9" type="ORF">CVH13_00022</name>
    <name evidence="8" type="ORF">Dm11a5_0425</name>
</gene>
<keyword evidence="3 6" id="KW-0694">RNA-binding</keyword>
<comment type="function">
    <text evidence="6">One of the primary rRNA binding proteins, it binds specifically to the 5'-end of 16S ribosomal RNA.</text>
</comment>
<evidence type="ECO:0000313" key="11">
    <source>
        <dbReference type="Proteomes" id="UP000233649"/>
    </source>
</evidence>
<dbReference type="Gene3D" id="2.40.50.140">
    <property type="entry name" value="Nucleic acid-binding proteins"/>
    <property type="match status" value="1"/>
</dbReference>
<accession>A0A142V9G8</accession>
<dbReference type="InterPro" id="IPR019984">
    <property type="entry name" value="Ribosomal_uS17_bact/chlr"/>
</dbReference>